<protein>
    <submittedName>
        <fullName evidence="4">Hippurate hydrolase</fullName>
        <ecNumber evidence="4">3.5.1.32</ecNumber>
    </submittedName>
    <submittedName>
        <fullName evidence="5">IAA-amino acid hydrolase ILR1-like 7</fullName>
        <ecNumber evidence="5">3.5.1.-</ecNumber>
    </submittedName>
</protein>
<evidence type="ECO:0000313" key="4">
    <source>
        <dbReference type="EMBL" id="CAZ87464.1"/>
    </source>
</evidence>
<dbReference type="Proteomes" id="UP000002372">
    <property type="component" value="Chromosome"/>
</dbReference>
<dbReference type="Pfam" id="PF07687">
    <property type="entry name" value="M20_dimer"/>
    <property type="match status" value="1"/>
</dbReference>
<dbReference type="CDD" id="cd05666">
    <property type="entry name" value="M20_Acy1-like"/>
    <property type="match status" value="1"/>
</dbReference>
<dbReference type="RefSeq" id="WP_013104822.1">
    <property type="nucleotide sequence ID" value="NC_014145.1"/>
</dbReference>
<dbReference type="InterPro" id="IPR002933">
    <property type="entry name" value="Peptidase_M20"/>
</dbReference>
<feature type="binding site" evidence="2">
    <location>
        <position position="370"/>
    </location>
    <ligand>
        <name>Mn(2+)</name>
        <dbReference type="ChEBI" id="CHEBI:29035"/>
        <label>2</label>
    </ligand>
</feature>
<evidence type="ECO:0000313" key="6">
    <source>
        <dbReference type="Proteomes" id="UP000002372"/>
    </source>
</evidence>
<organism evidence="4 6">
    <name type="scientific">Thiomonas arsenitoxydans (strain DSM 22701 / CIP 110005 / 3As)</name>
    <dbReference type="NCBI Taxonomy" id="426114"/>
    <lineage>
        <taxon>Bacteria</taxon>
        <taxon>Pseudomonadati</taxon>
        <taxon>Pseudomonadota</taxon>
        <taxon>Betaproteobacteria</taxon>
        <taxon>Burkholderiales</taxon>
        <taxon>Thiomonas</taxon>
    </lineage>
</organism>
<feature type="binding site" evidence="2">
    <location>
        <position position="106"/>
    </location>
    <ligand>
        <name>Mn(2+)</name>
        <dbReference type="ChEBI" id="CHEBI:29035"/>
        <label>2</label>
    </ligand>
</feature>
<dbReference type="InterPro" id="IPR011650">
    <property type="entry name" value="Peptidase_M20_dimer"/>
</dbReference>
<reference key="1">
    <citation type="submission" date="2009-07" db="EMBL/GenBank/DDBJ databases">
        <authorList>
            <person name="Genoscope - CEA"/>
        </authorList>
    </citation>
    <scope>NUCLEOTIDE SEQUENCE</scope>
    <source>
        <strain>3As</strain>
    </source>
</reference>
<keyword evidence="7" id="KW-1185">Reference proteome</keyword>
<dbReference type="SUPFAM" id="SSF55031">
    <property type="entry name" value="Bacterial exopeptidase dimerisation domain"/>
    <property type="match status" value="1"/>
</dbReference>
<reference evidence="5 7" key="4">
    <citation type="submission" date="2015-03" db="EMBL/GenBank/DDBJ databases">
        <authorList>
            <person name="Regsiter A."/>
            <person name="william w."/>
        </authorList>
    </citation>
    <scope>NUCLEOTIDE SEQUENCE [LARGE SCALE GENOMIC DNA]</scope>
    <source>
        <strain evidence="5 7">CB1</strain>
    </source>
</reference>
<dbReference type="NCBIfam" id="TIGR01891">
    <property type="entry name" value="amidohydrolases"/>
    <property type="match status" value="1"/>
</dbReference>
<dbReference type="KEGG" id="thi:THI_0750"/>
<dbReference type="Gene3D" id="3.40.630.10">
    <property type="entry name" value="Zn peptidases"/>
    <property type="match status" value="1"/>
</dbReference>
<dbReference type="PANTHER" id="PTHR11014">
    <property type="entry name" value="PEPTIDASE M20 FAMILY MEMBER"/>
    <property type="match status" value="1"/>
</dbReference>
<keyword evidence="1 4" id="KW-0378">Hydrolase</keyword>
<dbReference type="eggNOG" id="COG1473">
    <property type="taxonomic scope" value="Bacteria"/>
</dbReference>
<dbReference type="AlphaFoldDB" id="D6CKJ6"/>
<dbReference type="EC" id="3.5.1.32" evidence="4"/>
<evidence type="ECO:0000259" key="3">
    <source>
        <dbReference type="Pfam" id="PF07687"/>
    </source>
</evidence>
<dbReference type="HOGENOM" id="CLU_023257_0_1_4"/>
<proteinExistence type="predicted"/>
<dbReference type="PANTHER" id="PTHR11014:SF63">
    <property type="entry name" value="METALLOPEPTIDASE, PUTATIVE (AFU_ORTHOLOGUE AFUA_6G09600)-RELATED"/>
    <property type="match status" value="1"/>
</dbReference>
<dbReference type="GO" id="GO:0019877">
    <property type="term" value="P:diaminopimelate biosynthetic process"/>
    <property type="evidence" value="ECO:0007669"/>
    <property type="project" value="UniProtKB-ARBA"/>
</dbReference>
<dbReference type="Proteomes" id="UP000078599">
    <property type="component" value="Unassembled WGS sequence"/>
</dbReference>
<feature type="binding site" evidence="2">
    <location>
        <position position="165"/>
    </location>
    <ligand>
        <name>Mn(2+)</name>
        <dbReference type="ChEBI" id="CHEBI:29035"/>
        <label>2</label>
    </ligand>
</feature>
<dbReference type="EMBL" id="FP475956">
    <property type="protein sequence ID" value="CAZ87464.1"/>
    <property type="molecule type" value="Genomic_DNA"/>
</dbReference>
<feature type="domain" description="Peptidase M20 dimerisation" evidence="3">
    <location>
        <begin position="188"/>
        <end position="283"/>
    </location>
</feature>
<dbReference type="GO" id="GO:0050118">
    <property type="term" value="F:N-acetyldiaminopimelate deacetylase activity"/>
    <property type="evidence" value="ECO:0007669"/>
    <property type="project" value="UniProtKB-ARBA"/>
</dbReference>
<gene>
    <name evidence="5" type="primary">ILL</name>
    <name evidence="4" type="ordered locus">THI_0750</name>
    <name evidence="5" type="ORF">THICB1_100548</name>
</gene>
<feature type="binding site" evidence="2">
    <location>
        <position position="104"/>
    </location>
    <ligand>
        <name>Mn(2+)</name>
        <dbReference type="ChEBI" id="CHEBI:29035"/>
        <label>2</label>
    </ligand>
</feature>
<keyword evidence="2" id="KW-0464">Manganese</keyword>
<comment type="cofactor">
    <cofactor evidence="2">
        <name>Mn(2+)</name>
        <dbReference type="ChEBI" id="CHEBI:29035"/>
    </cofactor>
    <text evidence="2">The Mn(2+) ion enhances activity.</text>
</comment>
<dbReference type="Pfam" id="PF01546">
    <property type="entry name" value="Peptidase_M20"/>
    <property type="match status" value="1"/>
</dbReference>
<dbReference type="InterPro" id="IPR036264">
    <property type="entry name" value="Bact_exopeptidase_dim_dom"/>
</dbReference>
<reference evidence="4" key="3">
    <citation type="submission" date="2010-07" db="EMBL/GenBank/DDBJ databases">
        <authorList>
            <person name="Genoscope - CEA"/>
        </authorList>
    </citation>
    <scope>NUCLEOTIDE SEQUENCE</scope>
    <source>
        <strain evidence="4">3As</strain>
    </source>
</reference>
<reference evidence="6" key="2">
    <citation type="journal article" date="2010" name="PLoS Genet.">
        <title>Structure, function, and evolution of the Thiomonas spp. genome.</title>
        <authorList>
            <person name="Arsene-Ploetze F."/>
            <person name="Koechler S."/>
            <person name="Marchal M."/>
            <person name="Coppee J.Y."/>
            <person name="Chandler M."/>
            <person name="Bonnefoy V."/>
            <person name="Brochier-Armanet C."/>
            <person name="Barakat M."/>
            <person name="Barbe V."/>
            <person name="Battaglia-Brunet F."/>
            <person name="Bruneel O."/>
            <person name="Bryan C.G."/>
            <person name="Cleiss-Arnold J."/>
            <person name="Cruveiller S."/>
            <person name="Erhardt M."/>
            <person name="Heinrich-Salmeron A."/>
            <person name="Hommais F."/>
            <person name="Joulian C."/>
            <person name="Krin E."/>
            <person name="Lieutaud A."/>
            <person name="Lievremont D."/>
            <person name="Michel C."/>
            <person name="Muller D."/>
            <person name="Ortet P."/>
            <person name="Proux C."/>
            <person name="Siguier P."/>
            <person name="Roche D."/>
            <person name="Rouy Z."/>
            <person name="Salvignol G."/>
            <person name="Slyemi D."/>
            <person name="Talla E."/>
            <person name="Weiss S."/>
            <person name="Weissenbach J."/>
            <person name="Medigue C."/>
            <person name="Bertin P.N."/>
        </authorList>
    </citation>
    <scope>NUCLEOTIDE SEQUENCE [LARGE SCALE GENOMIC DNA]</scope>
    <source>
        <strain evidence="6">DSM 22701 / CIP 110005 / 3As</strain>
    </source>
</reference>
<evidence type="ECO:0000313" key="7">
    <source>
        <dbReference type="Proteomes" id="UP000078599"/>
    </source>
</evidence>
<feature type="binding site" evidence="2">
    <location>
        <position position="139"/>
    </location>
    <ligand>
        <name>Mn(2+)</name>
        <dbReference type="ChEBI" id="CHEBI:29035"/>
        <label>2</label>
    </ligand>
</feature>
<dbReference type="EC" id="3.5.1.-" evidence="5"/>
<keyword evidence="2" id="KW-0479">Metal-binding</keyword>
<accession>D6CKJ6</accession>
<dbReference type="PIRSF" id="PIRSF005962">
    <property type="entry name" value="Pept_M20D_amidohydro"/>
    <property type="match status" value="1"/>
</dbReference>
<dbReference type="OrthoDB" id="8875216at2"/>
<dbReference type="GO" id="GO:0046872">
    <property type="term" value="F:metal ion binding"/>
    <property type="evidence" value="ECO:0007669"/>
    <property type="project" value="UniProtKB-KW"/>
</dbReference>
<dbReference type="SUPFAM" id="SSF53187">
    <property type="entry name" value="Zn-dependent exopeptidases"/>
    <property type="match status" value="1"/>
</dbReference>
<sequence length="407" mass="43853">MQLIDTIVTEAAALTALRRDLHAHPELCFEEQRTSDVVAARLAAWGVKVHRGLGKTGVVGVIHGRDAGRNGRMIGLRADFDALPVTEFNTFAHASQHPGKMHACGHDGHTAMLLAAAQFLARTRDFDGTVVCIFQPAEEGGGGAREMIKDGLFERFAVQAVFGMHNWPGIPAGHFAVKAGPVMASSNEFHIRLTGKGAHAAMPHLGIDPVPAACQMVQAFQTIVTRNRAPLDPAVISVTMIHTGEATNVIPEFAEIQGTARTFTPETLDLIEARMRDIATHTAAAFGVGCEFAFKRNYPPTVNHAAEAEFAQRVMVEMVGAEAVHEFVPSMGAEDFSFMLQEKPGAYLIIGNGDGDHRVPGHGEGPCTLHNPNYDFNDDLIPLGGSFWVRLAQAWLKTGGVPGNNRY</sequence>
<dbReference type="EMBL" id="CTRI01000002">
    <property type="protein sequence ID" value="CQR27262.1"/>
    <property type="molecule type" value="Genomic_DNA"/>
</dbReference>
<name>D6CKJ6_THIA3</name>
<evidence type="ECO:0000313" key="5">
    <source>
        <dbReference type="EMBL" id="CQR27262.1"/>
    </source>
</evidence>
<dbReference type="Gene3D" id="3.30.70.360">
    <property type="match status" value="1"/>
</dbReference>
<dbReference type="InterPro" id="IPR017439">
    <property type="entry name" value="Amidohydrolase"/>
</dbReference>
<dbReference type="GO" id="GO:0047980">
    <property type="term" value="F:hippurate hydrolase activity"/>
    <property type="evidence" value="ECO:0007669"/>
    <property type="project" value="UniProtKB-EC"/>
</dbReference>
<evidence type="ECO:0000256" key="1">
    <source>
        <dbReference type="ARBA" id="ARBA00022801"/>
    </source>
</evidence>
<evidence type="ECO:0000256" key="2">
    <source>
        <dbReference type="PIRSR" id="PIRSR005962-1"/>
    </source>
</evidence>
<dbReference type="FunFam" id="3.30.70.360:FF:000001">
    <property type="entry name" value="N-acetyldiaminopimelate deacetylase"/>
    <property type="match status" value="1"/>
</dbReference>